<organism evidence="2 3">
    <name type="scientific">Suillus placidus</name>
    <dbReference type="NCBI Taxonomy" id="48579"/>
    <lineage>
        <taxon>Eukaryota</taxon>
        <taxon>Fungi</taxon>
        <taxon>Dikarya</taxon>
        <taxon>Basidiomycota</taxon>
        <taxon>Agaricomycotina</taxon>
        <taxon>Agaricomycetes</taxon>
        <taxon>Agaricomycetidae</taxon>
        <taxon>Boletales</taxon>
        <taxon>Suillineae</taxon>
        <taxon>Suillaceae</taxon>
        <taxon>Suillus</taxon>
    </lineage>
</organism>
<evidence type="ECO:0000313" key="2">
    <source>
        <dbReference type="EMBL" id="KAG1779578.1"/>
    </source>
</evidence>
<protein>
    <submittedName>
        <fullName evidence="2">Uncharacterized protein</fullName>
    </submittedName>
</protein>
<evidence type="ECO:0000313" key="3">
    <source>
        <dbReference type="Proteomes" id="UP000714275"/>
    </source>
</evidence>
<reference evidence="2" key="1">
    <citation type="journal article" date="2020" name="New Phytol.">
        <title>Comparative genomics reveals dynamic genome evolution in host specialist ectomycorrhizal fungi.</title>
        <authorList>
            <person name="Lofgren L.A."/>
            <person name="Nguyen N.H."/>
            <person name="Vilgalys R."/>
            <person name="Ruytinx J."/>
            <person name="Liao H.L."/>
            <person name="Branco S."/>
            <person name="Kuo A."/>
            <person name="LaButti K."/>
            <person name="Lipzen A."/>
            <person name="Andreopoulos W."/>
            <person name="Pangilinan J."/>
            <person name="Riley R."/>
            <person name="Hundley H."/>
            <person name="Na H."/>
            <person name="Barry K."/>
            <person name="Grigoriev I.V."/>
            <person name="Stajich J.E."/>
            <person name="Kennedy P.G."/>
        </authorList>
    </citation>
    <scope>NUCLEOTIDE SEQUENCE</scope>
    <source>
        <strain evidence="2">DOB743</strain>
    </source>
</reference>
<sequence length="668" mass="73493">MHALQNPFSLFRPHRGAWKRLDSSENRYCAVQNLCDGMLACYVILQAAVFAAALWFAIYVHTRGHIYLPSGAAQAAMDYPRITSYVVTLIATIISFLNTILLGRVLQIALAARMNQPMSLQTLRGGLSLVTGQKLFGLRGLKISWAWIKSLACMRDGRKVIALADRQYWTWLKYTLMYGILCGPLTSSWTSFLTPTPVDLQFNFTGTEADYLAATEQLQHTLMSRPIATYPSKSSPLDMYMAATTGMRRGYGLGNVTMFTQAGHGAAASELGFPNYIPFQRSLYNGSTGGIYTNDVMMGQDAISSIPSEYQGWSGIYTTIQQGLSANVRCRQQTLNTSGVYPHVGLYGSESLGSTITTPNQTFEADYGIQRWSTITNCSSNSVAYTFDILAVVDSNYSALGDGVLVGSVCKYQDFEKVTNQSFLVLMQGYEPSYAFITPTICEVSPRVTSVHVVFDGTTVNINDTTNSEPMDPEGQDAVYIDLISDLIWLMMFDTQSLSGNAMAAGIQMIGNGLDDSLTLMDSDVLNFVLENYLRGAIELYGTLMRSDLQLWSDNTPMTQYQGIVHVQTLGYEYKQSSHLFLIVPLAAVLILTCAAAIYTSVAKPKKPGDVCIVEDGRAHNIMDGPLCSFGGSEDFDPTNIIHLMMLASRAPLDHAAEENEILQFHLD</sequence>
<dbReference type="AlphaFoldDB" id="A0A9P7A046"/>
<gene>
    <name evidence="2" type="ORF">EV702DRAFT_76122</name>
</gene>
<accession>A0A9P7A046</accession>
<keyword evidence="1" id="KW-1133">Transmembrane helix</keyword>
<dbReference type="EMBL" id="JABBWD010000011">
    <property type="protein sequence ID" value="KAG1779578.1"/>
    <property type="molecule type" value="Genomic_DNA"/>
</dbReference>
<dbReference type="Proteomes" id="UP000714275">
    <property type="component" value="Unassembled WGS sequence"/>
</dbReference>
<feature type="transmembrane region" description="Helical" evidence="1">
    <location>
        <begin position="580"/>
        <end position="599"/>
    </location>
</feature>
<feature type="transmembrane region" description="Helical" evidence="1">
    <location>
        <begin position="39"/>
        <end position="62"/>
    </location>
</feature>
<feature type="transmembrane region" description="Helical" evidence="1">
    <location>
        <begin position="82"/>
        <end position="106"/>
    </location>
</feature>
<keyword evidence="1" id="KW-0812">Transmembrane</keyword>
<evidence type="ECO:0000256" key="1">
    <source>
        <dbReference type="SAM" id="Phobius"/>
    </source>
</evidence>
<name>A0A9P7A046_9AGAM</name>
<comment type="caution">
    <text evidence="2">The sequence shown here is derived from an EMBL/GenBank/DDBJ whole genome shotgun (WGS) entry which is preliminary data.</text>
</comment>
<dbReference type="OrthoDB" id="2663773at2759"/>
<keyword evidence="3" id="KW-1185">Reference proteome</keyword>
<keyword evidence="1" id="KW-0472">Membrane</keyword>
<proteinExistence type="predicted"/>